<dbReference type="Proteomes" id="UP000663832">
    <property type="component" value="Unassembled WGS sequence"/>
</dbReference>
<feature type="domain" description="WSC" evidence="4">
    <location>
        <begin position="713"/>
        <end position="814"/>
    </location>
</feature>
<feature type="compositionally biased region" description="Acidic residues" evidence="1">
    <location>
        <begin position="1215"/>
        <end position="1224"/>
    </location>
</feature>
<protein>
    <recommendedName>
        <fullName evidence="4">WSC domain-containing protein</fullName>
    </recommendedName>
</protein>
<dbReference type="InterPro" id="IPR002889">
    <property type="entry name" value="WSC_carb-bd"/>
</dbReference>
<feature type="chain" id="PRO_5036223154" description="WSC domain-containing protein" evidence="3">
    <location>
        <begin position="21"/>
        <end position="1289"/>
    </location>
</feature>
<evidence type="ECO:0000256" key="1">
    <source>
        <dbReference type="SAM" id="MobiDB-lite"/>
    </source>
</evidence>
<evidence type="ECO:0000313" key="5">
    <source>
        <dbReference type="EMBL" id="CAF0826675.1"/>
    </source>
</evidence>
<dbReference type="Gene3D" id="3.10.100.10">
    <property type="entry name" value="Mannose-Binding Protein A, subunit A"/>
    <property type="match status" value="2"/>
</dbReference>
<feature type="compositionally biased region" description="Low complexity" evidence="1">
    <location>
        <begin position="1200"/>
        <end position="1214"/>
    </location>
</feature>
<proteinExistence type="predicted"/>
<dbReference type="PROSITE" id="PS51212">
    <property type="entry name" value="WSC"/>
    <property type="match status" value="2"/>
</dbReference>
<dbReference type="PANTHER" id="PTHR22801">
    <property type="entry name" value="LITHOSTATHINE"/>
    <property type="match status" value="1"/>
</dbReference>
<accession>A0A813UJ40</accession>
<evidence type="ECO:0000256" key="2">
    <source>
        <dbReference type="SAM" id="Phobius"/>
    </source>
</evidence>
<keyword evidence="2" id="KW-0812">Transmembrane</keyword>
<dbReference type="InterPro" id="IPR050801">
    <property type="entry name" value="Ca-Dep_Lectins_ImmuneDev"/>
</dbReference>
<name>A0A813UJ40_9BILA</name>
<keyword evidence="7" id="KW-1185">Reference proteome</keyword>
<sequence length="1289" mass="146162">MYHLLKYIFILFSINQSIYCSYRYAGCYTHVFFNTYFTSSFMEPTLCFRLCDTPIIYLQKTICRCSGGGLMHYDEQPKESCSTPCTKPVDRSIISTNTCGGSGTYSVYVQSAFYSLHGHLFTYKIQFSACELWKNSDVYETYSVKLSGISVKSSLNKLEKCAAACLDQNATTKSIGFNDDSDKCLCIMPLKPAKYFERTHYVEALSNNSCDRYCNNIYEGSKSDLKYQCGSLTDPKVWAIYDLNGTCPIDYVYIQELNKCVYKYKNFWNSCTPPAVGYIHNGNFSWNGLLKMIGRLQLNESAVTIEFDDDTVVDSTWKCAPVVVASPSYSSNSWRSYLAQARSTLYGVNSVTRYILESGCLREISYSSYAHRYSYRLCVTDPINKYSSNNDEDSIGTQIFAINPDKQYCPTNWFDLNGRCYRISDERKTIEEARNSCISVSSSSSSSSTTTEANKIWLIGDTDKNDDNELSDTPTGEIVEYISEWQSRLGFFLLDTDPDHDEDYPDATTPSLPSIYYDEALISSDSNNTANNTNHGAINEFHIIEANENNTTSSKDNTCFLVTRSISEEEEKPILQGTPINSCSKPRHVLCETNTLIVQNFQTACLRKPKALDLPALISNQLTHELCLHICQELQTKLAILHINKCYCLNGATPSLLNITTDFKQFQQKSCGNSCPGNSHEMCGNEDTIVAYQILDSRRTFTFSRTPAEPFPKYTFDSCISLNFFNQSTTYQFTIQNQHDFHPRYCLKLCTKYNQKYALINNGTCLCTNTVLKGDEDNSMTLPGQNCSQLCPGNHFYSCGHKDNKNIYSMYILKPKCRHGFEVAENNQQCVYSYYATKVQNLQAAQNYCRSIGTSLAKIKDIIQIQDILPESILHTRLMQQLLVFYKFKYVNDTRYYWIDRTNDKPHNNTISDRLLKQCSDIPEFIDQNCISVKFVANSNDSQTTSHERCIIESNACLTEQAMPICVDQHIEPVPEFVPPIADDDPSDITVDIVIDHSCDENNDYHFVDDYCYKVFPEEVSWNDAKSKCQLDNATIFVPEKSVALQYVKSLFLRQKTYASSSFAHVGVYYDNLNNTVVQYNTLKEGDALSIPNSNAIYNLCEKTFQERYTAVMSSSALQSNEKNQLKKQQLGCAYMDITPNAIPTIRCDEIPCSLKANVICQKLPILKTSSFTVKREYIVIPPTESTQNIPSTTTATILSDDQTTTTSPSSSDSVSDDQSENDSTDIKKSVGRDFAPIFFILTIIFSLIILGFISTMYNHRGSIFRRSHRRTPNSVYSQLTSANDFDLN</sequence>
<dbReference type="Proteomes" id="UP000663877">
    <property type="component" value="Unassembled WGS sequence"/>
</dbReference>
<evidence type="ECO:0000259" key="4">
    <source>
        <dbReference type="PROSITE" id="PS51212"/>
    </source>
</evidence>
<dbReference type="PANTHER" id="PTHR22801:SF63">
    <property type="entry name" value="C-TYPE LECTIN DOMAIN-CONTAINING PROTEIN"/>
    <property type="match status" value="1"/>
</dbReference>
<feature type="signal peptide" evidence="3">
    <location>
        <begin position="1"/>
        <end position="20"/>
    </location>
</feature>
<dbReference type="EMBL" id="CAJNOI010000019">
    <property type="protein sequence ID" value="CAF0826675.1"/>
    <property type="molecule type" value="Genomic_DNA"/>
</dbReference>
<keyword evidence="2" id="KW-0472">Membrane</keyword>
<reference evidence="5" key="1">
    <citation type="submission" date="2021-02" db="EMBL/GenBank/DDBJ databases">
        <authorList>
            <person name="Nowell W R."/>
        </authorList>
    </citation>
    <scope>NUCLEOTIDE SEQUENCE</scope>
</reference>
<dbReference type="CDD" id="cd00037">
    <property type="entry name" value="CLECT"/>
    <property type="match status" value="1"/>
</dbReference>
<feature type="region of interest" description="Disordered" evidence="1">
    <location>
        <begin position="1190"/>
        <end position="1227"/>
    </location>
</feature>
<dbReference type="SUPFAM" id="SSF56436">
    <property type="entry name" value="C-type lectin-like"/>
    <property type="match status" value="3"/>
</dbReference>
<organism evidence="5 8">
    <name type="scientific">Adineta steineri</name>
    <dbReference type="NCBI Taxonomy" id="433720"/>
    <lineage>
        <taxon>Eukaryota</taxon>
        <taxon>Metazoa</taxon>
        <taxon>Spiralia</taxon>
        <taxon>Gnathifera</taxon>
        <taxon>Rotifera</taxon>
        <taxon>Eurotatoria</taxon>
        <taxon>Bdelloidea</taxon>
        <taxon>Adinetida</taxon>
        <taxon>Adinetidae</taxon>
        <taxon>Adineta</taxon>
    </lineage>
</organism>
<gene>
    <name evidence="5" type="ORF">BJG266_LOCUS6559</name>
    <name evidence="6" type="ORF">QVE165_LOCUS8126</name>
</gene>
<evidence type="ECO:0000313" key="7">
    <source>
        <dbReference type="Proteomes" id="UP000663832"/>
    </source>
</evidence>
<keyword evidence="2" id="KW-1133">Transmembrane helix</keyword>
<comment type="caution">
    <text evidence="5">The sequence shown here is derived from an EMBL/GenBank/DDBJ whole genome shotgun (WGS) entry which is preliminary data.</text>
</comment>
<keyword evidence="3" id="KW-0732">Signal</keyword>
<dbReference type="InterPro" id="IPR016186">
    <property type="entry name" value="C-type_lectin-like/link_sf"/>
</dbReference>
<evidence type="ECO:0000256" key="3">
    <source>
        <dbReference type="SAM" id="SignalP"/>
    </source>
</evidence>
<dbReference type="EMBL" id="CAJNOM010000036">
    <property type="protein sequence ID" value="CAF0875514.1"/>
    <property type="molecule type" value="Genomic_DNA"/>
</dbReference>
<dbReference type="InterPro" id="IPR016187">
    <property type="entry name" value="CTDL_fold"/>
</dbReference>
<feature type="transmembrane region" description="Helical" evidence="2">
    <location>
        <begin position="1235"/>
        <end position="1258"/>
    </location>
</feature>
<feature type="domain" description="WSC" evidence="4">
    <location>
        <begin position="599"/>
        <end position="695"/>
    </location>
</feature>
<evidence type="ECO:0000313" key="6">
    <source>
        <dbReference type="EMBL" id="CAF0875514.1"/>
    </source>
</evidence>
<dbReference type="OrthoDB" id="10016650at2759"/>
<evidence type="ECO:0000313" key="8">
    <source>
        <dbReference type="Proteomes" id="UP000663877"/>
    </source>
</evidence>